<evidence type="ECO:0000313" key="7">
    <source>
        <dbReference type="Proteomes" id="UP000837857"/>
    </source>
</evidence>
<dbReference type="Pfam" id="PF01593">
    <property type="entry name" value="Amino_oxidase"/>
    <property type="match status" value="1"/>
</dbReference>
<dbReference type="Gene3D" id="1.10.405.10">
    <property type="entry name" value="Guanine Nucleotide Dissociation Inhibitor, domain 1"/>
    <property type="match status" value="1"/>
</dbReference>
<dbReference type="InterPro" id="IPR002937">
    <property type="entry name" value="Amino_oxidase"/>
</dbReference>
<reference evidence="6" key="1">
    <citation type="submission" date="2022-03" db="EMBL/GenBank/DDBJ databases">
        <authorList>
            <person name="Martin H S."/>
        </authorList>
    </citation>
    <scope>NUCLEOTIDE SEQUENCE</scope>
</reference>
<dbReference type="Gene3D" id="3.50.50.60">
    <property type="entry name" value="FAD/NAD(P)-binding domain"/>
    <property type="match status" value="1"/>
</dbReference>
<comment type="similarity">
    <text evidence="2">Belongs to the flavin monoamine oxidase family.</text>
</comment>
<evidence type="ECO:0000259" key="5">
    <source>
        <dbReference type="Pfam" id="PF01593"/>
    </source>
</evidence>
<dbReference type="SUPFAM" id="SSF51905">
    <property type="entry name" value="FAD/NAD(P)-binding domain"/>
    <property type="match status" value="1"/>
</dbReference>
<feature type="non-terminal residue" evidence="6">
    <location>
        <position position="542"/>
    </location>
</feature>
<dbReference type="InterPro" id="IPR036188">
    <property type="entry name" value="FAD/NAD-bd_sf"/>
</dbReference>
<feature type="domain" description="Amine oxidase" evidence="5">
    <location>
        <begin position="272"/>
        <end position="423"/>
    </location>
</feature>
<comment type="subcellular location">
    <subcellularLocation>
        <location evidence="1">Mitochondrion outer membrane</location>
        <topology evidence="1">Single-pass type IV membrane protein</topology>
        <orientation evidence="1">Cytoplasmic side</orientation>
    </subcellularLocation>
</comment>
<dbReference type="EMBL" id="OW152814">
    <property type="protein sequence ID" value="CAH2050916.1"/>
    <property type="molecule type" value="Genomic_DNA"/>
</dbReference>
<sequence length="542" mass="61122">MVRKYGSDSLGRGDIEADVIVLGCSLPGIVTAHKLKRKFGDTMDIVVIDLGGPARGVSKCDVVAFLDEDDRSEGSDTDTQQPAEHSSRRYLLMYAKEFNITIPDAILTPAAAPSLHKLFEYNNGSAVRSANNFHDFDYLSALERFELGQYQRQIDESMRDLFRVSKYHSPAEQKKLLSYDQTTMESHIRGALLFPTSREIMRNMVRLVCGVAPDAVSVLFYLHQCYRNHSCREYLDGNNTRFREKLLGYCRKRLAHQLQRSVADITLSAKSIKGIRTHSREQVILETMKGENNYVCRLLAMALNPDQLRRIEMEPLLLSDSESRIVESLTPGRVRKFTVQYETDFWRVQGFSGEILSVRGPIVWAMERPALCATGRGKRYSYLVGYLRAARGDGDKRDSRREVTEQLVRLFGERAADQLSYKESEIEDVFVPKCGHYVALRRWCRQNSGGVEWAPLDVYQDGDVAAALEAGHAAYLRVASALRPQAQSFEDVAAAEDRSDISGNLFNRLLAKVNIVSGASLVAYTTAAYVCVRLVKSYFART</sequence>
<evidence type="ECO:0000313" key="6">
    <source>
        <dbReference type="EMBL" id="CAH2050916.1"/>
    </source>
</evidence>
<dbReference type="SUPFAM" id="SSF54373">
    <property type="entry name" value="FAD-linked reductases, C-terminal domain"/>
    <property type="match status" value="1"/>
</dbReference>
<evidence type="ECO:0000256" key="1">
    <source>
        <dbReference type="ARBA" id="ARBA00004362"/>
    </source>
</evidence>
<dbReference type="Gene3D" id="3.90.660.10">
    <property type="match status" value="1"/>
</dbReference>
<dbReference type="Proteomes" id="UP000837857">
    <property type="component" value="Chromosome 2"/>
</dbReference>
<dbReference type="PANTHER" id="PTHR43563:SF1">
    <property type="entry name" value="AMINE OXIDASE [FLAVIN-CONTAINING] B"/>
    <property type="match status" value="1"/>
</dbReference>
<organism evidence="6 7">
    <name type="scientific">Iphiclides podalirius</name>
    <name type="common">scarce swallowtail</name>
    <dbReference type="NCBI Taxonomy" id="110791"/>
    <lineage>
        <taxon>Eukaryota</taxon>
        <taxon>Metazoa</taxon>
        <taxon>Ecdysozoa</taxon>
        <taxon>Arthropoda</taxon>
        <taxon>Hexapoda</taxon>
        <taxon>Insecta</taxon>
        <taxon>Pterygota</taxon>
        <taxon>Neoptera</taxon>
        <taxon>Endopterygota</taxon>
        <taxon>Lepidoptera</taxon>
        <taxon>Glossata</taxon>
        <taxon>Ditrysia</taxon>
        <taxon>Papilionoidea</taxon>
        <taxon>Papilionidae</taxon>
        <taxon>Papilioninae</taxon>
        <taxon>Iphiclides</taxon>
    </lineage>
</organism>
<dbReference type="EC" id="1.4.3.4" evidence="3"/>
<proteinExistence type="inferred from homology"/>
<name>A0ABN8IC47_9NEOP</name>
<keyword evidence="7" id="KW-1185">Reference proteome</keyword>
<evidence type="ECO:0000256" key="4">
    <source>
        <dbReference type="ARBA" id="ARBA00048448"/>
    </source>
</evidence>
<evidence type="ECO:0000256" key="2">
    <source>
        <dbReference type="ARBA" id="ARBA00005995"/>
    </source>
</evidence>
<protein>
    <recommendedName>
        <fullName evidence="3">monoamine oxidase</fullName>
        <ecNumber evidence="3">1.4.3.4</ecNumber>
    </recommendedName>
</protein>
<comment type="catalytic activity">
    <reaction evidence="4">
        <text>a secondary aliphatic amine + O2 + H2O = a primary amine + an aldehyde + H2O2</text>
        <dbReference type="Rhea" id="RHEA:26414"/>
        <dbReference type="ChEBI" id="CHEBI:15377"/>
        <dbReference type="ChEBI" id="CHEBI:15379"/>
        <dbReference type="ChEBI" id="CHEBI:16240"/>
        <dbReference type="ChEBI" id="CHEBI:17478"/>
        <dbReference type="ChEBI" id="CHEBI:58855"/>
        <dbReference type="ChEBI" id="CHEBI:65296"/>
        <dbReference type="EC" id="1.4.3.4"/>
    </reaction>
</comment>
<dbReference type="PANTHER" id="PTHR43563">
    <property type="entry name" value="AMINE OXIDASE"/>
    <property type="match status" value="1"/>
</dbReference>
<gene>
    <name evidence="6" type="ORF">IPOD504_LOCUS7767</name>
</gene>
<accession>A0ABN8IC47</accession>
<evidence type="ECO:0000256" key="3">
    <source>
        <dbReference type="ARBA" id="ARBA00012804"/>
    </source>
</evidence>
<dbReference type="InterPro" id="IPR050703">
    <property type="entry name" value="Flavin_MAO"/>
</dbReference>